<dbReference type="GO" id="GO:0005975">
    <property type="term" value="P:carbohydrate metabolic process"/>
    <property type="evidence" value="ECO:0007669"/>
    <property type="project" value="InterPro"/>
</dbReference>
<feature type="domain" description="Glycosyl hydrolase family 92 N-terminal" evidence="6">
    <location>
        <begin position="40"/>
        <end position="260"/>
    </location>
</feature>
<dbReference type="Pfam" id="PF17678">
    <property type="entry name" value="Glyco_hydro_92N"/>
    <property type="match status" value="1"/>
</dbReference>
<dbReference type="AlphaFoldDB" id="A0A401LP22"/>
<dbReference type="InterPro" id="IPR050883">
    <property type="entry name" value="PNGase"/>
</dbReference>
<dbReference type="OrthoDB" id="9804511at2"/>
<sequence length="720" mass="81261">MKRNHLLIFLPVLFLLIFICENSNAQTTEQKQQSTNYAHLVDTRIGSEGNGLSCGYTYIGASYPFGMIQLTPSFFSPQKGIVVNQMSGSGCAHMGNFPILPISGQLTKSPKDMNDYPPYKSVKESTAGCLSLLMKDGVVCNITTSKRSGITQFIFPTDNKEGTVLVGSGVSSTELSNAFIKITSPSSCEGYAEGGDFCGYKTDYRIFFAAEFDHEAKEFGTWKGDNLKKDRDQIGGAKSGGYFTFDATKGNIIEYKVAISYVSIENAKENLRLDNNKRNYQQVLSDTRNEWNKHLSKIEVNSDNKDKLTQFYTHWYHTLIHPNIFNDVNGEYIGADFAVHKVQPGREYYTTFSGWDTYRTQCQLLAMFYPKETSDMMQSAIDFAEQAGGYGRWIAANIETGVMHGDPMPIIIANTYAFGGQNFDTQTAFKHMKRGACIPGTYSQNVEVRPGLSNYLTKGIENASLCLEYTSADYAIGQFALQAIRNDHDASFFMKRSLNWKNLYDPSTKWLRSRHNHDLSWKNPDHDWREATKENYFWMVPYDLETLIDTIGGKKAASQRLDSLFVRLDAGYDDHYYAAGNEPDFQVPWIYNWTERPYKTSETVHRILNEMYTSLPNGLPGNDDCGSMGSWYVFASIGLYPMIPGVAGFSVSTPYFKNITLHLPKGKLKIEGGSMSKPYIHSMEINGKKAKKTWIDWTEIQNGAFIKYKTSEKANIKWGL</sequence>
<dbReference type="Gene3D" id="1.20.1050.60">
    <property type="entry name" value="alpha-1,2-mannosidase"/>
    <property type="match status" value="1"/>
</dbReference>
<comment type="subunit">
    <text evidence="2">Monomer.</text>
</comment>
<evidence type="ECO:0000256" key="4">
    <source>
        <dbReference type="SAM" id="SignalP"/>
    </source>
</evidence>
<evidence type="ECO:0000259" key="6">
    <source>
        <dbReference type="Pfam" id="PF17678"/>
    </source>
</evidence>
<feature type="signal peptide" evidence="4">
    <location>
        <begin position="1"/>
        <end position="25"/>
    </location>
</feature>
<accession>A0A401LP22</accession>
<dbReference type="Gene3D" id="3.30.2080.10">
    <property type="entry name" value="GH92 mannosidase domain"/>
    <property type="match status" value="1"/>
</dbReference>
<dbReference type="GO" id="GO:0005829">
    <property type="term" value="C:cytosol"/>
    <property type="evidence" value="ECO:0007669"/>
    <property type="project" value="TreeGrafter"/>
</dbReference>
<dbReference type="Proteomes" id="UP000288079">
    <property type="component" value="Unassembled WGS sequence"/>
</dbReference>
<dbReference type="NCBIfam" id="TIGR01180">
    <property type="entry name" value="aman2_put"/>
    <property type="match status" value="1"/>
</dbReference>
<reference evidence="7 8" key="1">
    <citation type="submission" date="2018-10" db="EMBL/GenBank/DDBJ databases">
        <title>Draft Genome Sequence of Bacteroides sp. KCTC 15687.</title>
        <authorList>
            <person name="Yu S.Y."/>
            <person name="Kim J.S."/>
            <person name="Oh B.S."/>
            <person name="Park S.H."/>
            <person name="Kang S.W."/>
            <person name="Park J.E."/>
            <person name="Choi S.H."/>
            <person name="Han K.I."/>
            <person name="Lee K.C."/>
            <person name="Eom M.K."/>
            <person name="Suh M.K."/>
            <person name="Lee D.H."/>
            <person name="Yoon H."/>
            <person name="Kim B."/>
            <person name="Yang S.J."/>
            <person name="Lee J.S."/>
            <person name="Lee J.H."/>
        </authorList>
    </citation>
    <scope>NUCLEOTIDE SEQUENCE [LARGE SCALE GENOMIC DNA]</scope>
    <source>
        <strain evidence="7 8">KCTC 15687</strain>
    </source>
</reference>
<dbReference type="EMBL" id="BHWB01000001">
    <property type="protein sequence ID" value="GCB33211.1"/>
    <property type="molecule type" value="Genomic_DNA"/>
</dbReference>
<dbReference type="GO" id="GO:0006516">
    <property type="term" value="P:glycoprotein catabolic process"/>
    <property type="evidence" value="ECO:0007669"/>
    <property type="project" value="TreeGrafter"/>
</dbReference>
<dbReference type="InterPro" id="IPR014718">
    <property type="entry name" value="GH-type_carb-bd"/>
</dbReference>
<keyword evidence="4" id="KW-0732">Signal</keyword>
<dbReference type="InterPro" id="IPR008928">
    <property type="entry name" value="6-hairpin_glycosidase_sf"/>
</dbReference>
<feature type="domain" description="Glycosyl hydrolase family 92" evidence="5">
    <location>
        <begin position="266"/>
        <end position="710"/>
    </location>
</feature>
<gene>
    <name evidence="7" type="ORF">KGMB02408_01560</name>
</gene>
<dbReference type="InterPro" id="IPR041371">
    <property type="entry name" value="GH92_N"/>
</dbReference>
<dbReference type="Gene3D" id="2.70.98.10">
    <property type="match status" value="1"/>
</dbReference>
<dbReference type="InterPro" id="IPR005887">
    <property type="entry name" value="GH92_a_mannosidase_put"/>
</dbReference>
<proteinExistence type="predicted"/>
<evidence type="ECO:0000313" key="8">
    <source>
        <dbReference type="Proteomes" id="UP000288079"/>
    </source>
</evidence>
<evidence type="ECO:0000256" key="2">
    <source>
        <dbReference type="ARBA" id="ARBA00011245"/>
    </source>
</evidence>
<evidence type="ECO:0000256" key="3">
    <source>
        <dbReference type="ARBA" id="ARBA00022837"/>
    </source>
</evidence>
<feature type="chain" id="PRO_5019049123" description="Alpha-1,2-mannosidase" evidence="4">
    <location>
        <begin position="26"/>
        <end position="720"/>
    </location>
</feature>
<evidence type="ECO:0000256" key="1">
    <source>
        <dbReference type="ARBA" id="ARBA00001913"/>
    </source>
</evidence>
<dbReference type="Gene3D" id="1.20.1610.10">
    <property type="entry name" value="alpha-1,2-mannosidases domains"/>
    <property type="match status" value="1"/>
</dbReference>
<dbReference type="GO" id="GO:0030246">
    <property type="term" value="F:carbohydrate binding"/>
    <property type="evidence" value="ECO:0007669"/>
    <property type="project" value="InterPro"/>
</dbReference>
<dbReference type="PANTHER" id="PTHR12143:SF39">
    <property type="entry name" value="SECRETED PROTEIN"/>
    <property type="match status" value="1"/>
</dbReference>
<keyword evidence="8" id="KW-1185">Reference proteome</keyword>
<evidence type="ECO:0000313" key="7">
    <source>
        <dbReference type="EMBL" id="GCB33211.1"/>
    </source>
</evidence>
<dbReference type="PANTHER" id="PTHR12143">
    <property type="entry name" value="PEPTIDE N-GLYCANASE PNGASE -RELATED"/>
    <property type="match status" value="1"/>
</dbReference>
<dbReference type="RefSeq" id="WP_125039620.1">
    <property type="nucleotide sequence ID" value="NZ_BHWB01000001.1"/>
</dbReference>
<keyword evidence="3" id="KW-0106">Calcium</keyword>
<dbReference type="InterPro" id="IPR012939">
    <property type="entry name" value="Glyco_hydro_92"/>
</dbReference>
<organism evidence="7 8">
    <name type="scientific">Bacteroides faecalis</name>
    <dbReference type="NCBI Taxonomy" id="2447885"/>
    <lineage>
        <taxon>Bacteria</taxon>
        <taxon>Pseudomonadati</taxon>
        <taxon>Bacteroidota</taxon>
        <taxon>Bacteroidia</taxon>
        <taxon>Bacteroidales</taxon>
        <taxon>Bacteroidaceae</taxon>
        <taxon>Bacteroides</taxon>
    </lineage>
</organism>
<protein>
    <recommendedName>
        <fullName evidence="9">Alpha-1,2-mannosidase</fullName>
    </recommendedName>
</protein>
<evidence type="ECO:0000259" key="5">
    <source>
        <dbReference type="Pfam" id="PF07971"/>
    </source>
</evidence>
<dbReference type="Pfam" id="PF07971">
    <property type="entry name" value="Glyco_hydro_92"/>
    <property type="match status" value="1"/>
</dbReference>
<dbReference type="SUPFAM" id="SSF48208">
    <property type="entry name" value="Six-hairpin glycosidases"/>
    <property type="match status" value="1"/>
</dbReference>
<dbReference type="GO" id="GO:0000224">
    <property type="term" value="F:peptide-N4-(N-acetyl-beta-glucosaminyl)asparagine amidase activity"/>
    <property type="evidence" value="ECO:0007669"/>
    <property type="project" value="TreeGrafter"/>
</dbReference>
<comment type="caution">
    <text evidence="7">The sequence shown here is derived from an EMBL/GenBank/DDBJ whole genome shotgun (WGS) entry which is preliminary data.</text>
</comment>
<name>A0A401LP22_9BACE</name>
<evidence type="ECO:0008006" key="9">
    <source>
        <dbReference type="Google" id="ProtNLM"/>
    </source>
</evidence>
<comment type="cofactor">
    <cofactor evidence="1">
        <name>Ca(2+)</name>
        <dbReference type="ChEBI" id="CHEBI:29108"/>
    </cofactor>
</comment>